<accession>A0ACB8ES10</accession>
<keyword evidence="2" id="KW-1185">Reference proteome</keyword>
<proteinExistence type="predicted"/>
<evidence type="ECO:0000313" key="2">
    <source>
        <dbReference type="Proteomes" id="UP000827872"/>
    </source>
</evidence>
<protein>
    <submittedName>
        <fullName evidence="1">Prostaglandin reductase 1</fullName>
    </submittedName>
</protein>
<dbReference type="EMBL" id="CM037620">
    <property type="protein sequence ID" value="KAH7995343.1"/>
    <property type="molecule type" value="Genomic_DNA"/>
</dbReference>
<gene>
    <name evidence="1" type="primary">PTGR1</name>
    <name evidence="1" type="ORF">K3G42_025005</name>
</gene>
<organism evidence="1 2">
    <name type="scientific">Sphaerodactylus townsendi</name>
    <dbReference type="NCBI Taxonomy" id="933632"/>
    <lineage>
        <taxon>Eukaryota</taxon>
        <taxon>Metazoa</taxon>
        <taxon>Chordata</taxon>
        <taxon>Craniata</taxon>
        <taxon>Vertebrata</taxon>
        <taxon>Euteleostomi</taxon>
        <taxon>Lepidosauria</taxon>
        <taxon>Squamata</taxon>
        <taxon>Bifurcata</taxon>
        <taxon>Gekkota</taxon>
        <taxon>Sphaerodactylidae</taxon>
        <taxon>Sphaerodactylus</taxon>
    </lineage>
</organism>
<dbReference type="Proteomes" id="UP000827872">
    <property type="component" value="Linkage Group LG07"/>
</dbReference>
<sequence>MPEKLLTRRFWKMVQTAFWVLKKHFEGNPKLSDFELKEAELPALNHGDVLLESVFFSVDPYMRAYSKRMMKEGDIMLGSQVARVMDSKNSAFPVGTFVVSAAGWTTRFVSNGKDLQRMIPDWPNELPRSLALGTIGMPGLTAYFGLFDVCKLKPGETVLINSAAGAVGSVVGQIAKIAGCKVVGSAGSDKKVAFLKNLGFDVAFNYKTVGSLEQTLKEASPDGYDCYFDNVGGVFSSVAVEQMKKYGRIAVCGSISLYNDKEPQKGPYVQIPMIFKELRMEGFLVTRWENRKEEGLKALLKWVMQGKIKWHEHVTEGFENMPAAFLGMLKGDNIGKAIIKV</sequence>
<comment type="caution">
    <text evidence="1">The sequence shown here is derived from an EMBL/GenBank/DDBJ whole genome shotgun (WGS) entry which is preliminary data.</text>
</comment>
<name>A0ACB8ES10_9SAUR</name>
<reference evidence="1" key="1">
    <citation type="submission" date="2021-08" db="EMBL/GenBank/DDBJ databases">
        <title>The first chromosome-level gecko genome reveals the dynamic sex chromosomes of Neotropical dwarf geckos (Sphaerodactylidae: Sphaerodactylus).</title>
        <authorList>
            <person name="Pinto B.J."/>
            <person name="Keating S.E."/>
            <person name="Gamble T."/>
        </authorList>
    </citation>
    <scope>NUCLEOTIDE SEQUENCE</scope>
    <source>
        <strain evidence="1">TG3544</strain>
    </source>
</reference>
<evidence type="ECO:0000313" key="1">
    <source>
        <dbReference type="EMBL" id="KAH7995343.1"/>
    </source>
</evidence>